<dbReference type="Gene3D" id="3.90.1750.20">
    <property type="entry name" value="Putative Large Serine Recombinase, Chain B, Domain 2"/>
    <property type="match status" value="1"/>
</dbReference>
<dbReference type="InterPro" id="IPR050639">
    <property type="entry name" value="SSR_resolvase"/>
</dbReference>
<dbReference type="PANTHER" id="PTHR30461">
    <property type="entry name" value="DNA-INVERTASE FROM LAMBDOID PROPHAGE"/>
    <property type="match status" value="1"/>
</dbReference>
<dbReference type="InterPro" id="IPR006119">
    <property type="entry name" value="Resolv_N"/>
</dbReference>
<dbReference type="Gene3D" id="3.40.50.1390">
    <property type="entry name" value="Resolvase, N-terminal catalytic domain"/>
    <property type="match status" value="1"/>
</dbReference>
<dbReference type="Pfam" id="PF07508">
    <property type="entry name" value="Recombinase"/>
    <property type="match status" value="1"/>
</dbReference>
<name>A0A174BYM4_FLAPL</name>
<dbReference type="InterPro" id="IPR011109">
    <property type="entry name" value="DNA_bind_recombinase_dom"/>
</dbReference>
<feature type="coiled-coil region" evidence="1">
    <location>
        <begin position="404"/>
        <end position="473"/>
    </location>
</feature>
<dbReference type="PANTHER" id="PTHR30461:SF23">
    <property type="entry name" value="DNA RECOMBINASE-RELATED"/>
    <property type="match status" value="1"/>
</dbReference>
<dbReference type="SUPFAM" id="SSF53041">
    <property type="entry name" value="Resolvase-like"/>
    <property type="match status" value="1"/>
</dbReference>
<dbReference type="InterPro" id="IPR038109">
    <property type="entry name" value="DNA_bind_recomb_sf"/>
</dbReference>
<dbReference type="InterPro" id="IPR025827">
    <property type="entry name" value="Zn_ribbon_recom_dom"/>
</dbReference>
<dbReference type="GO" id="GO:0000150">
    <property type="term" value="F:DNA strand exchange activity"/>
    <property type="evidence" value="ECO:0007669"/>
    <property type="project" value="InterPro"/>
</dbReference>
<evidence type="ECO:0000313" key="3">
    <source>
        <dbReference type="EMBL" id="CUO05914.1"/>
    </source>
</evidence>
<evidence type="ECO:0000313" key="4">
    <source>
        <dbReference type="Proteomes" id="UP000095746"/>
    </source>
</evidence>
<dbReference type="PROSITE" id="PS51737">
    <property type="entry name" value="RECOMBINASE_DNA_BIND"/>
    <property type="match status" value="1"/>
</dbReference>
<accession>A0A174BYM4</accession>
<dbReference type="SMART" id="SM00857">
    <property type="entry name" value="Resolvase"/>
    <property type="match status" value="1"/>
</dbReference>
<keyword evidence="1" id="KW-0175">Coiled coil</keyword>
<dbReference type="EMBL" id="CYZT01000039">
    <property type="protein sequence ID" value="CUO05914.1"/>
    <property type="molecule type" value="Genomic_DNA"/>
</dbReference>
<organism evidence="3 4">
    <name type="scientific">Flavonifractor plautii</name>
    <name type="common">Fusobacterium plautii</name>
    <dbReference type="NCBI Taxonomy" id="292800"/>
    <lineage>
        <taxon>Bacteria</taxon>
        <taxon>Bacillati</taxon>
        <taxon>Bacillota</taxon>
        <taxon>Clostridia</taxon>
        <taxon>Eubacteriales</taxon>
        <taxon>Oscillospiraceae</taxon>
        <taxon>Flavonifractor</taxon>
    </lineage>
</organism>
<dbReference type="Proteomes" id="UP000095746">
    <property type="component" value="Unassembled WGS sequence"/>
</dbReference>
<evidence type="ECO:0000256" key="1">
    <source>
        <dbReference type="SAM" id="Coils"/>
    </source>
</evidence>
<dbReference type="GO" id="GO:0003677">
    <property type="term" value="F:DNA binding"/>
    <property type="evidence" value="ECO:0007669"/>
    <property type="project" value="InterPro"/>
</dbReference>
<dbReference type="Pfam" id="PF13408">
    <property type="entry name" value="Zn_ribbon_recom"/>
    <property type="match status" value="1"/>
</dbReference>
<dbReference type="InterPro" id="IPR036162">
    <property type="entry name" value="Resolvase-like_N_sf"/>
</dbReference>
<dbReference type="Pfam" id="PF00239">
    <property type="entry name" value="Resolvase"/>
    <property type="match status" value="1"/>
</dbReference>
<evidence type="ECO:0000259" key="2">
    <source>
        <dbReference type="PROSITE" id="PS51737"/>
    </source>
</evidence>
<feature type="domain" description="Recombinase" evidence="2">
    <location>
        <begin position="165"/>
        <end position="309"/>
    </location>
</feature>
<dbReference type="AlphaFoldDB" id="A0A174BYM4"/>
<proteinExistence type="predicted"/>
<sequence length="543" mass="62682">MELFYCYAYGRLSKEDGDKIESDSIKNQRDLIHSYIGQHPELKLVMEGYDDGYTGTNFERPYFKEMLEAVREQKVNCVIVKDLSRFGREYIEAGRYIEKLFPALGVRFIAINDSYDTAHLDASSSLILPFKNLINDSYCRDTSIKVRSHFDVKRRNGEFIGSFAAYGYSKDPENKNRLVVDPEAADVVREIFARRISGMSCQAIADELNTLGVPSPMEYKRSRGMKYKSGYRVHNKTRWSATAVRRILQNEVYLGVMEQGKRTTPNYKVKTVVYRPPEEWMRVEDTHEAIISREDFDLAARLMRTDTRTAPGKKAVHPFAGLLCCGDCKGGMVRKTTYYDGKTYHYYACITHRSDTAACSPHTISETKLEQAVLEGINLHIRTVIELSGTLEAIARRPLQKVAAEKLDKRLEALRQELVKKQDIRDSLYRRYAAGEVSRADFYEFKRIFTRDCEEVERAIEAQQQELDRILESSTPDSPWIQHFKQFGQLETLNREVLVRLVERILVYEGGRIEIVFRYQEQFANAMLFASEEAAPLPLREVV</sequence>
<protein>
    <submittedName>
        <fullName evidence="3">Recombinase</fullName>
    </submittedName>
</protein>
<dbReference type="RefSeq" id="WP_021631042.1">
    <property type="nucleotide sequence ID" value="NZ_JADNAN010000052.1"/>
</dbReference>
<reference evidence="3 4" key="1">
    <citation type="submission" date="2015-09" db="EMBL/GenBank/DDBJ databases">
        <authorList>
            <consortium name="Pathogen Informatics"/>
        </authorList>
    </citation>
    <scope>NUCLEOTIDE SEQUENCE [LARGE SCALE GENOMIC DNA]</scope>
    <source>
        <strain evidence="3 4">2789STDY5608854</strain>
    </source>
</reference>
<gene>
    <name evidence="3" type="ORF">ERS852411_00901</name>
</gene>